<name>A0ABR4DPV5_9PEZI</name>
<evidence type="ECO:0000313" key="1">
    <source>
        <dbReference type="EMBL" id="KAL2272398.1"/>
    </source>
</evidence>
<evidence type="ECO:0000313" key="2">
    <source>
        <dbReference type="Proteomes" id="UP001600888"/>
    </source>
</evidence>
<proteinExistence type="predicted"/>
<organism evidence="1 2">
    <name type="scientific">Diaporthe vaccinii</name>
    <dbReference type="NCBI Taxonomy" id="105482"/>
    <lineage>
        <taxon>Eukaryota</taxon>
        <taxon>Fungi</taxon>
        <taxon>Dikarya</taxon>
        <taxon>Ascomycota</taxon>
        <taxon>Pezizomycotina</taxon>
        <taxon>Sordariomycetes</taxon>
        <taxon>Sordariomycetidae</taxon>
        <taxon>Diaporthales</taxon>
        <taxon>Diaporthaceae</taxon>
        <taxon>Diaporthe</taxon>
        <taxon>Diaporthe eres species complex</taxon>
    </lineage>
</organism>
<keyword evidence="2" id="KW-1185">Reference proteome</keyword>
<dbReference type="EMBL" id="JBAWTH010000241">
    <property type="protein sequence ID" value="KAL2272398.1"/>
    <property type="molecule type" value="Genomic_DNA"/>
</dbReference>
<sequence length="86" mass="9844">MCEPDFTVLQPTELEQISNEGSIRKWIEGKGKGQMVRWAGSIVQLLQRKNQEWEEVKILGRDMKGKLPEGWALEFSGGKVVESRLE</sequence>
<accession>A0ABR4DPV5</accession>
<protein>
    <submittedName>
        <fullName evidence="1">Uncharacterized protein</fullName>
    </submittedName>
</protein>
<comment type="caution">
    <text evidence="1">The sequence shown here is derived from an EMBL/GenBank/DDBJ whole genome shotgun (WGS) entry which is preliminary data.</text>
</comment>
<reference evidence="1 2" key="1">
    <citation type="submission" date="2024-03" db="EMBL/GenBank/DDBJ databases">
        <title>A high-quality draft genome sequence of Diaporthe vaccinii, a causative agent of upright dieback and viscid rot disease in cranberry plants.</title>
        <authorList>
            <person name="Sarrasin M."/>
            <person name="Lang B.F."/>
            <person name="Burger G."/>
        </authorList>
    </citation>
    <scope>NUCLEOTIDE SEQUENCE [LARGE SCALE GENOMIC DNA]</scope>
    <source>
        <strain evidence="1 2">IS7</strain>
    </source>
</reference>
<gene>
    <name evidence="1" type="ORF">FJTKL_06746</name>
</gene>
<dbReference type="Proteomes" id="UP001600888">
    <property type="component" value="Unassembled WGS sequence"/>
</dbReference>